<protein>
    <recommendedName>
        <fullName evidence="4">WAP domain-containing protein</fullName>
    </recommendedName>
</protein>
<dbReference type="AlphaFoldDB" id="A0A8C6DLA0"/>
<name>A0A8C6DLA0_MOSMO</name>
<feature type="domain" description="WAP" evidence="4">
    <location>
        <begin position="29"/>
        <end position="76"/>
    </location>
</feature>
<evidence type="ECO:0000313" key="5">
    <source>
        <dbReference type="Ensembl" id="ENSMMSP00000015846.1"/>
    </source>
</evidence>
<keyword evidence="6" id="KW-1185">Reference proteome</keyword>
<dbReference type="SMART" id="SM00217">
    <property type="entry name" value="WAP"/>
    <property type="match status" value="1"/>
</dbReference>
<dbReference type="PROSITE" id="PS51390">
    <property type="entry name" value="WAP"/>
    <property type="match status" value="1"/>
</dbReference>
<evidence type="ECO:0000259" key="4">
    <source>
        <dbReference type="PROSITE" id="PS51390"/>
    </source>
</evidence>
<dbReference type="SUPFAM" id="SSF57256">
    <property type="entry name" value="Elafin-like"/>
    <property type="match status" value="1"/>
</dbReference>
<dbReference type="GO" id="GO:0019731">
    <property type="term" value="P:antibacterial humoral response"/>
    <property type="evidence" value="ECO:0007669"/>
    <property type="project" value="TreeGrafter"/>
</dbReference>
<feature type="signal peptide" evidence="3">
    <location>
        <begin position="1"/>
        <end position="22"/>
    </location>
</feature>
<reference evidence="5" key="2">
    <citation type="submission" date="2025-09" db="UniProtKB">
        <authorList>
            <consortium name="Ensembl"/>
        </authorList>
    </citation>
    <scope>IDENTIFICATION</scope>
</reference>
<dbReference type="Ensembl" id="ENSMMST00000017512.1">
    <property type="protein sequence ID" value="ENSMMSP00000015846.1"/>
    <property type="gene ID" value="ENSMMSG00000012069.1"/>
</dbReference>
<proteinExistence type="predicted"/>
<dbReference type="InterPro" id="IPR036645">
    <property type="entry name" value="Elafin-like_sf"/>
</dbReference>
<feature type="chain" id="PRO_5035000198" description="WAP domain-containing protein" evidence="3">
    <location>
        <begin position="23"/>
        <end position="130"/>
    </location>
</feature>
<dbReference type="GO" id="GO:0004867">
    <property type="term" value="F:serine-type endopeptidase inhibitor activity"/>
    <property type="evidence" value="ECO:0007669"/>
    <property type="project" value="TreeGrafter"/>
</dbReference>
<dbReference type="PANTHER" id="PTHR19441:SF91">
    <property type="entry name" value="WAP DOMAIN-CONTAINING PROTEIN"/>
    <property type="match status" value="1"/>
</dbReference>
<evidence type="ECO:0000256" key="3">
    <source>
        <dbReference type="SAM" id="SignalP"/>
    </source>
</evidence>
<accession>A0A8C6DLA0</accession>
<evidence type="ECO:0000256" key="2">
    <source>
        <dbReference type="SAM" id="MobiDB-lite"/>
    </source>
</evidence>
<sequence>MKTGTVFVLLAFVVMGLEVAWAQVSLVKEQEKVGFCPELPEGTVGTCVELCSGDDSCPEGMKCCSNGCGHVCKTAVFRVSTSQARAGQGVHPTLQWTWLTRPPPGESGKLPEKGAGNMAGQLATLSEASS</sequence>
<dbReference type="Pfam" id="PF00095">
    <property type="entry name" value="WAP"/>
    <property type="match status" value="1"/>
</dbReference>
<keyword evidence="1" id="KW-0646">Protease inhibitor</keyword>
<evidence type="ECO:0000313" key="6">
    <source>
        <dbReference type="Proteomes" id="UP000694544"/>
    </source>
</evidence>
<keyword evidence="3" id="KW-0732">Signal</keyword>
<dbReference type="GO" id="GO:0045087">
    <property type="term" value="P:innate immune response"/>
    <property type="evidence" value="ECO:0007669"/>
    <property type="project" value="TreeGrafter"/>
</dbReference>
<reference evidence="5" key="1">
    <citation type="submission" date="2025-08" db="UniProtKB">
        <authorList>
            <consortium name="Ensembl"/>
        </authorList>
    </citation>
    <scope>IDENTIFICATION</scope>
</reference>
<dbReference type="CDD" id="cd00199">
    <property type="entry name" value="WAP"/>
    <property type="match status" value="1"/>
</dbReference>
<feature type="region of interest" description="Disordered" evidence="2">
    <location>
        <begin position="96"/>
        <end position="130"/>
    </location>
</feature>
<organism evidence="5 6">
    <name type="scientific">Moschus moschiferus</name>
    <name type="common">Siberian musk deer</name>
    <name type="synonym">Moschus sibiricus</name>
    <dbReference type="NCBI Taxonomy" id="68415"/>
    <lineage>
        <taxon>Eukaryota</taxon>
        <taxon>Metazoa</taxon>
        <taxon>Chordata</taxon>
        <taxon>Craniata</taxon>
        <taxon>Vertebrata</taxon>
        <taxon>Euteleostomi</taxon>
        <taxon>Mammalia</taxon>
        <taxon>Eutheria</taxon>
        <taxon>Laurasiatheria</taxon>
        <taxon>Artiodactyla</taxon>
        <taxon>Ruminantia</taxon>
        <taxon>Pecora</taxon>
        <taxon>Moschidae</taxon>
        <taxon>Moschus</taxon>
    </lineage>
</organism>
<evidence type="ECO:0000256" key="1">
    <source>
        <dbReference type="ARBA" id="ARBA00022690"/>
    </source>
</evidence>
<dbReference type="InterPro" id="IPR008197">
    <property type="entry name" value="WAP_dom"/>
</dbReference>
<dbReference type="PANTHER" id="PTHR19441">
    <property type="entry name" value="WHEY ACDIC PROTEIN WAP"/>
    <property type="match status" value="1"/>
</dbReference>
<dbReference type="PRINTS" id="PR00003">
    <property type="entry name" value="4DISULPHCORE"/>
</dbReference>
<dbReference type="Proteomes" id="UP000694544">
    <property type="component" value="Unplaced"/>
</dbReference>
<dbReference type="Gene3D" id="4.10.75.10">
    <property type="entry name" value="Elafin-like"/>
    <property type="match status" value="1"/>
</dbReference>
<dbReference type="GO" id="GO:0005615">
    <property type="term" value="C:extracellular space"/>
    <property type="evidence" value="ECO:0007669"/>
    <property type="project" value="TreeGrafter"/>
</dbReference>
<dbReference type="InterPro" id="IPR050514">
    <property type="entry name" value="WAP_four-disulfide_core"/>
</dbReference>
<dbReference type="GeneTree" id="ENSGT00530000064879"/>